<dbReference type="EMBL" id="CAJPWZ010002782">
    <property type="protein sequence ID" value="CAG2245688.1"/>
    <property type="molecule type" value="Genomic_DNA"/>
</dbReference>
<feature type="domain" description="C1q" evidence="1">
    <location>
        <begin position="84"/>
        <end position="131"/>
    </location>
</feature>
<evidence type="ECO:0000259" key="1">
    <source>
        <dbReference type="Pfam" id="PF00386"/>
    </source>
</evidence>
<dbReference type="SUPFAM" id="SSF49842">
    <property type="entry name" value="TNF-like"/>
    <property type="match status" value="1"/>
</dbReference>
<keyword evidence="3" id="KW-1185">Reference proteome</keyword>
<dbReference type="Proteomes" id="UP000683360">
    <property type="component" value="Unassembled WGS sequence"/>
</dbReference>
<comment type="caution">
    <text evidence="2">The sequence shown here is derived from an EMBL/GenBank/DDBJ whole genome shotgun (WGS) entry which is preliminary data.</text>
</comment>
<reference evidence="2" key="1">
    <citation type="submission" date="2021-03" db="EMBL/GenBank/DDBJ databases">
        <authorList>
            <person name="Bekaert M."/>
        </authorList>
    </citation>
    <scope>NUCLEOTIDE SEQUENCE</scope>
</reference>
<dbReference type="Pfam" id="PF00386">
    <property type="entry name" value="C1q"/>
    <property type="match status" value="1"/>
</dbReference>
<name>A0A8S3UPS6_MYTED</name>
<protein>
    <recommendedName>
        <fullName evidence="1">C1q domain-containing protein</fullName>
    </recommendedName>
</protein>
<accession>A0A8S3UPS6</accession>
<dbReference type="Gene3D" id="2.60.120.40">
    <property type="match status" value="1"/>
</dbReference>
<organism evidence="2 3">
    <name type="scientific">Mytilus edulis</name>
    <name type="common">Blue mussel</name>
    <dbReference type="NCBI Taxonomy" id="6550"/>
    <lineage>
        <taxon>Eukaryota</taxon>
        <taxon>Metazoa</taxon>
        <taxon>Spiralia</taxon>
        <taxon>Lophotrochozoa</taxon>
        <taxon>Mollusca</taxon>
        <taxon>Bivalvia</taxon>
        <taxon>Autobranchia</taxon>
        <taxon>Pteriomorphia</taxon>
        <taxon>Mytilida</taxon>
        <taxon>Mytiloidea</taxon>
        <taxon>Mytilidae</taxon>
        <taxon>Mytilinae</taxon>
        <taxon>Mytilus</taxon>
    </lineage>
</organism>
<gene>
    <name evidence="2" type="ORF">MEDL_57673</name>
</gene>
<evidence type="ECO:0000313" key="2">
    <source>
        <dbReference type="EMBL" id="CAG2245688.1"/>
    </source>
</evidence>
<dbReference type="InterPro" id="IPR001073">
    <property type="entry name" value="C1q_dom"/>
</dbReference>
<sequence>MHTLPIDKSLLVTLTTQDWNSKLKDDRIARNNAIEKMTEKGKQFEGNRSFCSTEIAELKAEIAILLVKEENGIRSEISTSDGKQEITDTSSSYNPSDGIFTVPVSGVYVFTWSASCDEGRWQDTELVVDNTPYRSLSVDSNEENTLGVQHKPSFGRFVN</sequence>
<evidence type="ECO:0000313" key="3">
    <source>
        <dbReference type="Proteomes" id="UP000683360"/>
    </source>
</evidence>
<dbReference type="AlphaFoldDB" id="A0A8S3UPS6"/>
<proteinExistence type="predicted"/>
<dbReference type="InterPro" id="IPR008983">
    <property type="entry name" value="Tumour_necrosis_fac-like_dom"/>
</dbReference>